<feature type="compositionally biased region" description="Basic and acidic residues" evidence="1">
    <location>
        <begin position="64"/>
        <end position="79"/>
    </location>
</feature>
<feature type="region of interest" description="Disordered" evidence="1">
    <location>
        <begin position="133"/>
        <end position="157"/>
    </location>
</feature>
<reference evidence="2 3" key="1">
    <citation type="submission" date="2021-06" db="EMBL/GenBank/DDBJ databases">
        <authorList>
            <person name="Kallberg Y."/>
            <person name="Tangrot J."/>
            <person name="Rosling A."/>
        </authorList>
    </citation>
    <scope>NUCLEOTIDE SEQUENCE [LARGE SCALE GENOMIC DNA]</scope>
    <source>
        <strain evidence="2 3">120-4 pot B 10/14</strain>
    </source>
</reference>
<sequence>MDIDRKTKQSEIREYEEVDQVSEAKNEKKHGSLVKSEKEVVQERVNQNRSEEKVQCCRREYAPKNKEELTKKRKEKESQHTYLGSAKTEGHRSALIVPKGVAVVSTNNSTLGKDLAPFSTNLNRGQNYQRIKLIEQKEDSKGENSEDSNIEKEINDK</sequence>
<proteinExistence type="predicted"/>
<organism evidence="2 3">
    <name type="scientific">Gigaspora margarita</name>
    <dbReference type="NCBI Taxonomy" id="4874"/>
    <lineage>
        <taxon>Eukaryota</taxon>
        <taxon>Fungi</taxon>
        <taxon>Fungi incertae sedis</taxon>
        <taxon>Mucoromycota</taxon>
        <taxon>Glomeromycotina</taxon>
        <taxon>Glomeromycetes</taxon>
        <taxon>Diversisporales</taxon>
        <taxon>Gigasporaceae</taxon>
        <taxon>Gigaspora</taxon>
    </lineage>
</organism>
<evidence type="ECO:0000256" key="1">
    <source>
        <dbReference type="SAM" id="MobiDB-lite"/>
    </source>
</evidence>
<dbReference type="EMBL" id="CAJVQB010002924">
    <property type="protein sequence ID" value="CAG8591950.1"/>
    <property type="molecule type" value="Genomic_DNA"/>
</dbReference>
<feature type="region of interest" description="Disordered" evidence="1">
    <location>
        <begin position="1"/>
        <end position="49"/>
    </location>
</feature>
<keyword evidence="3" id="KW-1185">Reference proteome</keyword>
<evidence type="ECO:0000313" key="2">
    <source>
        <dbReference type="EMBL" id="CAG8591950.1"/>
    </source>
</evidence>
<accession>A0ABN7UJ59</accession>
<gene>
    <name evidence="2" type="ORF">GMARGA_LOCUS6452</name>
</gene>
<comment type="caution">
    <text evidence="2">The sequence shown here is derived from an EMBL/GenBank/DDBJ whole genome shotgun (WGS) entry which is preliminary data.</text>
</comment>
<feature type="region of interest" description="Disordered" evidence="1">
    <location>
        <begin position="64"/>
        <end position="90"/>
    </location>
</feature>
<feature type="compositionally biased region" description="Basic and acidic residues" evidence="1">
    <location>
        <begin position="22"/>
        <end position="42"/>
    </location>
</feature>
<protein>
    <submittedName>
        <fullName evidence="2">45621_t:CDS:1</fullName>
    </submittedName>
</protein>
<name>A0ABN7UJ59_GIGMA</name>
<evidence type="ECO:0000313" key="3">
    <source>
        <dbReference type="Proteomes" id="UP000789901"/>
    </source>
</evidence>
<dbReference type="Proteomes" id="UP000789901">
    <property type="component" value="Unassembled WGS sequence"/>
</dbReference>
<feature type="compositionally biased region" description="Basic and acidic residues" evidence="1">
    <location>
        <begin position="1"/>
        <end position="15"/>
    </location>
</feature>